<organism evidence="2 3">
    <name type="scientific">Neonectria ditissima</name>
    <dbReference type="NCBI Taxonomy" id="78410"/>
    <lineage>
        <taxon>Eukaryota</taxon>
        <taxon>Fungi</taxon>
        <taxon>Dikarya</taxon>
        <taxon>Ascomycota</taxon>
        <taxon>Pezizomycotina</taxon>
        <taxon>Sordariomycetes</taxon>
        <taxon>Hypocreomycetidae</taxon>
        <taxon>Hypocreales</taxon>
        <taxon>Nectriaceae</taxon>
        <taxon>Neonectria</taxon>
    </lineage>
</organism>
<proteinExistence type="predicted"/>
<reference evidence="2 3" key="1">
    <citation type="submission" date="2015-09" db="EMBL/GenBank/DDBJ databases">
        <title>Draft genome of a European isolate of the apple canker pathogen Neonectria ditissima.</title>
        <authorList>
            <person name="Gomez-Cortecero A."/>
            <person name="Harrison R.J."/>
            <person name="Armitage A.D."/>
        </authorList>
    </citation>
    <scope>NUCLEOTIDE SEQUENCE [LARGE SCALE GENOMIC DNA]</scope>
    <source>
        <strain evidence="2 3">R09/05</strain>
    </source>
</reference>
<comment type="caution">
    <text evidence="2">The sequence shown here is derived from an EMBL/GenBank/DDBJ whole genome shotgun (WGS) entry which is preliminary data.</text>
</comment>
<sequence>MEAPTSCAPVPGSTSSKCARCIKNGKPYEPAVQAVRVPALRLLHHLKFGDKNARARTAAAEAAAAAARTASEVAARSQLMELTPRGRYQSLIRATLQTASTLELCTIDRGRSALREARSGAYHQMPGREARVVIRALRSSAPLHSPRPLPSFTPSRCDAAGPCHRRPVYLQPRTTIPADLHRRWILPTHHPMAGRNSGRSPMRMSGRRQ</sequence>
<gene>
    <name evidence="2" type="ORF">AK830_g3101</name>
</gene>
<evidence type="ECO:0000256" key="1">
    <source>
        <dbReference type="SAM" id="MobiDB-lite"/>
    </source>
</evidence>
<accession>A0A0P7B052</accession>
<dbReference type="EMBL" id="LKCW01000033">
    <property type="protein sequence ID" value="KPM43429.1"/>
    <property type="molecule type" value="Genomic_DNA"/>
</dbReference>
<name>A0A0P7B052_9HYPO</name>
<dbReference type="AlphaFoldDB" id="A0A0P7B052"/>
<protein>
    <submittedName>
        <fullName evidence="2">Uncharacterized protein</fullName>
    </submittedName>
</protein>
<feature type="compositionally biased region" description="Low complexity" evidence="1">
    <location>
        <begin position="194"/>
        <end position="209"/>
    </location>
</feature>
<keyword evidence="3" id="KW-1185">Reference proteome</keyword>
<feature type="region of interest" description="Disordered" evidence="1">
    <location>
        <begin position="188"/>
        <end position="209"/>
    </location>
</feature>
<dbReference type="Proteomes" id="UP000050424">
    <property type="component" value="Unassembled WGS sequence"/>
</dbReference>
<evidence type="ECO:0000313" key="3">
    <source>
        <dbReference type="Proteomes" id="UP000050424"/>
    </source>
</evidence>
<evidence type="ECO:0000313" key="2">
    <source>
        <dbReference type="EMBL" id="KPM43429.1"/>
    </source>
</evidence>